<dbReference type="Pfam" id="PF13189">
    <property type="entry name" value="Cytidylate_kin2"/>
    <property type="match status" value="1"/>
</dbReference>
<evidence type="ECO:0000256" key="1">
    <source>
        <dbReference type="SAM" id="MobiDB-lite"/>
    </source>
</evidence>
<dbReference type="AlphaFoldDB" id="A0A4V2JS80"/>
<evidence type="ECO:0000313" key="3">
    <source>
        <dbReference type="Proteomes" id="UP000292373"/>
    </source>
</evidence>
<name>A0A4V2JS80_9ACTN</name>
<keyword evidence="2" id="KW-0808">Transferase</keyword>
<feature type="compositionally biased region" description="Basic and acidic residues" evidence="1">
    <location>
        <begin position="1"/>
        <end position="12"/>
    </location>
</feature>
<dbReference type="GO" id="GO:0016301">
    <property type="term" value="F:kinase activity"/>
    <property type="evidence" value="ECO:0007669"/>
    <property type="project" value="UniProtKB-KW"/>
</dbReference>
<proteinExistence type="predicted"/>
<reference evidence="2 3" key="1">
    <citation type="submission" date="2019-01" db="EMBL/GenBank/DDBJ databases">
        <title>Lactibacter flavus gen. nov., sp. nov., a novel bacterium of the family Propionibacteriaceae isolated from raw milk and dairy products.</title>
        <authorList>
            <person name="Huptas C."/>
            <person name="Wenning M."/>
            <person name="Breitenwieser F."/>
            <person name="Doll E."/>
            <person name="Von Neubeck M."/>
            <person name="Busse H.-J."/>
            <person name="Scherer S."/>
        </authorList>
    </citation>
    <scope>NUCLEOTIDE SEQUENCE [LARGE SCALE GENOMIC DNA]</scope>
    <source>
        <strain evidence="2 3">KCTC 33808</strain>
    </source>
</reference>
<dbReference type="EMBL" id="SDMQ01000015">
    <property type="protein sequence ID" value="TBT82981.1"/>
    <property type="molecule type" value="Genomic_DNA"/>
</dbReference>
<feature type="region of interest" description="Disordered" evidence="1">
    <location>
        <begin position="1"/>
        <end position="21"/>
    </location>
</feature>
<dbReference type="SUPFAM" id="SSF52540">
    <property type="entry name" value="P-loop containing nucleoside triphosphate hydrolases"/>
    <property type="match status" value="1"/>
</dbReference>
<sequence length="259" mass="28026">MADSPGVHDHAPQGRVMRPVVPTPRRPRRCWAIVAAHGVRAGRSVSLTSRFRGEETMTISRPLVTIFEMYGSGASEVGPAVADALGVPWVPPFYSSEDLEAAEGRGPEEESLLSRVLAALGRTAATADVGVYSGQLDQLDAEDSIRELRAQVAEGGVVLGRNGTVILADEPRALHVKLDGPVEQRIARGARAAGIDSARARARQQREDSARAAMSQRLFNWDPRSNDQFDLVINTGRVPLDRAVQMILDAYRLKVGSDQ</sequence>
<keyword evidence="2" id="KW-0418">Kinase</keyword>
<organism evidence="2 3">
    <name type="scientific">Propioniciclava sinopodophylli</name>
    <dbReference type="NCBI Taxonomy" id="1837344"/>
    <lineage>
        <taxon>Bacteria</taxon>
        <taxon>Bacillati</taxon>
        <taxon>Actinomycetota</taxon>
        <taxon>Actinomycetes</taxon>
        <taxon>Propionibacteriales</taxon>
        <taxon>Propionibacteriaceae</taxon>
        <taxon>Propioniciclava</taxon>
    </lineage>
</organism>
<protein>
    <submittedName>
        <fullName evidence="2">Cytidylate kinase-like family protein</fullName>
    </submittedName>
</protein>
<comment type="caution">
    <text evidence="2">The sequence shown here is derived from an EMBL/GenBank/DDBJ whole genome shotgun (WGS) entry which is preliminary data.</text>
</comment>
<keyword evidence="3" id="KW-1185">Reference proteome</keyword>
<evidence type="ECO:0000313" key="2">
    <source>
        <dbReference type="EMBL" id="TBT82981.1"/>
    </source>
</evidence>
<dbReference type="InterPro" id="IPR027417">
    <property type="entry name" value="P-loop_NTPase"/>
</dbReference>
<dbReference type="OrthoDB" id="3823243at2"/>
<gene>
    <name evidence="2" type="ORF">ET989_12625</name>
</gene>
<dbReference type="Gene3D" id="3.40.50.300">
    <property type="entry name" value="P-loop containing nucleotide triphosphate hydrolases"/>
    <property type="match status" value="1"/>
</dbReference>
<dbReference type="Proteomes" id="UP000292373">
    <property type="component" value="Unassembled WGS sequence"/>
</dbReference>
<accession>A0A4V2JS80</accession>